<keyword evidence="1" id="KW-1133">Transmembrane helix</keyword>
<name>A0ABN0XGP1_9LACT</name>
<comment type="caution">
    <text evidence="2">The sequence shown here is derived from an EMBL/GenBank/DDBJ whole genome shotgun (WGS) entry which is preliminary data.</text>
</comment>
<accession>A0ABN0XGP1</accession>
<organism evidence="2 3">
    <name type="scientific">Alkalibacterium iburiense</name>
    <dbReference type="NCBI Taxonomy" id="290589"/>
    <lineage>
        <taxon>Bacteria</taxon>
        <taxon>Bacillati</taxon>
        <taxon>Bacillota</taxon>
        <taxon>Bacilli</taxon>
        <taxon>Lactobacillales</taxon>
        <taxon>Carnobacteriaceae</taxon>
        <taxon>Alkalibacterium</taxon>
    </lineage>
</organism>
<gene>
    <name evidence="2" type="ORF">GCM10008932_15080</name>
</gene>
<dbReference type="Proteomes" id="UP001501166">
    <property type="component" value="Unassembled WGS sequence"/>
</dbReference>
<keyword evidence="1" id="KW-0812">Transmembrane</keyword>
<dbReference type="RefSeq" id="WP_343755306.1">
    <property type="nucleotide sequence ID" value="NZ_BAAACW010000094.1"/>
</dbReference>
<reference evidence="2 3" key="1">
    <citation type="journal article" date="2019" name="Int. J. Syst. Evol. Microbiol.">
        <title>The Global Catalogue of Microorganisms (GCM) 10K type strain sequencing project: providing services to taxonomists for standard genome sequencing and annotation.</title>
        <authorList>
            <consortium name="The Broad Institute Genomics Platform"/>
            <consortium name="The Broad Institute Genome Sequencing Center for Infectious Disease"/>
            <person name="Wu L."/>
            <person name="Ma J."/>
        </authorList>
    </citation>
    <scope>NUCLEOTIDE SEQUENCE [LARGE SCALE GENOMIC DNA]</scope>
    <source>
        <strain evidence="2 3">JCM 12662</strain>
    </source>
</reference>
<proteinExistence type="predicted"/>
<feature type="transmembrane region" description="Helical" evidence="1">
    <location>
        <begin position="31"/>
        <end position="50"/>
    </location>
</feature>
<sequence>MEIEPKTIVWYPFFTFVTYVLLSLIFEWPIWSLFIALGIVFLYYIVIIIIELNK</sequence>
<evidence type="ECO:0000313" key="3">
    <source>
        <dbReference type="Proteomes" id="UP001501166"/>
    </source>
</evidence>
<evidence type="ECO:0000313" key="2">
    <source>
        <dbReference type="EMBL" id="GAA0363598.1"/>
    </source>
</evidence>
<keyword evidence="3" id="KW-1185">Reference proteome</keyword>
<feature type="transmembrane region" description="Helical" evidence="1">
    <location>
        <begin position="7"/>
        <end position="25"/>
    </location>
</feature>
<evidence type="ECO:0000256" key="1">
    <source>
        <dbReference type="SAM" id="Phobius"/>
    </source>
</evidence>
<keyword evidence="1" id="KW-0472">Membrane</keyword>
<protein>
    <submittedName>
        <fullName evidence="2">Uncharacterized protein</fullName>
    </submittedName>
</protein>
<dbReference type="EMBL" id="BAAACW010000094">
    <property type="protein sequence ID" value="GAA0363598.1"/>
    <property type="molecule type" value="Genomic_DNA"/>
</dbReference>